<dbReference type="AlphaFoldDB" id="A0A6J3LYH5"/>
<dbReference type="OrthoDB" id="10033702at2759"/>
<evidence type="ECO:0000313" key="2">
    <source>
        <dbReference type="Proteomes" id="UP000504637"/>
    </source>
</evidence>
<gene>
    <name evidence="3" type="ORF">K489DRAFT_412026</name>
</gene>
<feature type="chain" id="PRO_5026946051" evidence="1">
    <location>
        <begin position="23"/>
        <end position="473"/>
    </location>
</feature>
<feature type="signal peptide" evidence="1">
    <location>
        <begin position="1"/>
        <end position="22"/>
    </location>
</feature>
<name>A0A6J3LYH5_9PEZI</name>
<protein>
    <submittedName>
        <fullName evidence="3">Uncharacterized protein</fullName>
    </submittedName>
</protein>
<keyword evidence="1" id="KW-0732">Signal</keyword>
<dbReference type="InterPro" id="IPR015943">
    <property type="entry name" value="WD40/YVTN_repeat-like_dom_sf"/>
</dbReference>
<proteinExistence type="predicted"/>
<dbReference type="RefSeq" id="XP_033457856.1">
    <property type="nucleotide sequence ID" value="XM_033607877.1"/>
</dbReference>
<dbReference type="SUPFAM" id="SSF75011">
    <property type="entry name" value="3-carboxy-cis,cis-mucoante lactonizing enzyme"/>
    <property type="match status" value="1"/>
</dbReference>
<accession>A0A6J3LYH5</accession>
<dbReference type="GeneID" id="54365676"/>
<dbReference type="Gene3D" id="2.130.10.10">
    <property type="entry name" value="YVTN repeat-like/Quinoprotein amine dehydrogenase"/>
    <property type="match status" value="1"/>
</dbReference>
<dbReference type="Proteomes" id="UP000504637">
    <property type="component" value="Unplaced"/>
</dbReference>
<organism evidence="3">
    <name type="scientific">Dissoconium aciculare CBS 342.82</name>
    <dbReference type="NCBI Taxonomy" id="1314786"/>
    <lineage>
        <taxon>Eukaryota</taxon>
        <taxon>Fungi</taxon>
        <taxon>Dikarya</taxon>
        <taxon>Ascomycota</taxon>
        <taxon>Pezizomycotina</taxon>
        <taxon>Dothideomycetes</taxon>
        <taxon>Dothideomycetidae</taxon>
        <taxon>Mycosphaerellales</taxon>
        <taxon>Dissoconiaceae</taxon>
        <taxon>Dissoconium</taxon>
    </lineage>
</organism>
<reference evidence="3" key="1">
    <citation type="submission" date="2020-01" db="EMBL/GenBank/DDBJ databases">
        <authorList>
            <consortium name="DOE Joint Genome Institute"/>
            <person name="Haridas S."/>
            <person name="Albert R."/>
            <person name="Binder M."/>
            <person name="Bloem J."/>
            <person name="Labutti K."/>
            <person name="Salamov A."/>
            <person name="Andreopoulos B."/>
            <person name="Baker S.E."/>
            <person name="Barry K."/>
            <person name="Bills G."/>
            <person name="Bluhm B.H."/>
            <person name="Cannon C."/>
            <person name="Castanera R."/>
            <person name="Culley D.E."/>
            <person name="Daum C."/>
            <person name="Ezra D."/>
            <person name="Gonzalez J.B."/>
            <person name="Henrissat B."/>
            <person name="Kuo A."/>
            <person name="Liang C."/>
            <person name="Lipzen A."/>
            <person name="Lutzoni F."/>
            <person name="Magnuson J."/>
            <person name="Mondo S."/>
            <person name="Nolan M."/>
            <person name="Ohm R."/>
            <person name="Pangilinan J."/>
            <person name="Park H.-J."/>
            <person name="Ramirez L."/>
            <person name="Alfaro M."/>
            <person name="Sun H."/>
            <person name="Tritt A."/>
            <person name="Yoshinaga Y."/>
            <person name="Zwiers L.-H."/>
            <person name="Turgeon B.G."/>
            <person name="Goodwin S.B."/>
            <person name="Spatafora J.W."/>
            <person name="Crous P.W."/>
            <person name="Grigoriev I.V."/>
        </authorList>
    </citation>
    <scope>NUCLEOTIDE SEQUENCE</scope>
    <source>
        <strain evidence="3">CBS 342.82</strain>
    </source>
</reference>
<evidence type="ECO:0000256" key="1">
    <source>
        <dbReference type="SAM" id="SignalP"/>
    </source>
</evidence>
<evidence type="ECO:0000313" key="3">
    <source>
        <dbReference type="RefSeq" id="XP_033457856.1"/>
    </source>
</evidence>
<reference evidence="3" key="2">
    <citation type="submission" date="2020-04" db="EMBL/GenBank/DDBJ databases">
        <authorList>
            <consortium name="NCBI Genome Project"/>
        </authorList>
    </citation>
    <scope>NUCLEOTIDE SEQUENCE</scope>
    <source>
        <strain evidence="3">CBS 342.82</strain>
    </source>
</reference>
<sequence>MSFSKLSFGASAILAFAQLSSAYSLPPLIPKIPGVTELLNKAAFPLPILQIPTPALPAPAYTPSNIRPKKIGYYWTASGDNQHADFLVSYSLDDDTFGTLLRIAEVPTSGNSPHHSGPSADGKTIWGGGLLSLLKTQDTGFFFDVSDPYEPVFKKSNRGLFSSIADEVRALPNGGFLITYMGSAVGTSPGRLVEVDANYDIVHEYPEDVPGLLNILGEQFSPHGLSIDFEANLILTSDFVVPATVLKPFPVILHANTLRLWDYHSKTIINTITIPNGGGIQDVKFIPGNKDHVAIATAVHTGEVWAIYPFENDENGKPGKAKLLYSLGERFQDNVAIYSDITQDGRFAYFTCTTSNHIAQLDISDLHNVKRLDDPNEQQPIVGPHYVKVSPDQKNLAVTDYFVETGQIGNLNTVGDYKGLWIDINHDGSLSFNRSINFSQQFGQGGPGGYRNGAKPHSVVIFDLTDEKNPKYY</sequence>
<reference evidence="3" key="3">
    <citation type="submission" date="2025-08" db="UniProtKB">
        <authorList>
            <consortium name="RefSeq"/>
        </authorList>
    </citation>
    <scope>IDENTIFICATION</scope>
    <source>
        <strain evidence="3">CBS 342.82</strain>
    </source>
</reference>
<keyword evidence="2" id="KW-1185">Reference proteome</keyword>